<feature type="region of interest" description="Disordered" evidence="1">
    <location>
        <begin position="164"/>
        <end position="183"/>
    </location>
</feature>
<dbReference type="EMBL" id="JARYMX010000003">
    <property type="protein sequence ID" value="KAJ9556911.1"/>
    <property type="molecule type" value="Genomic_DNA"/>
</dbReference>
<evidence type="ECO:0000313" key="3">
    <source>
        <dbReference type="Proteomes" id="UP001172457"/>
    </source>
</evidence>
<accession>A0AA38WQ52</accession>
<evidence type="ECO:0000313" key="2">
    <source>
        <dbReference type="EMBL" id="KAJ9556911.1"/>
    </source>
</evidence>
<gene>
    <name evidence="2" type="ORF">OSB04_011525</name>
</gene>
<organism evidence="2 3">
    <name type="scientific">Centaurea solstitialis</name>
    <name type="common">yellow star-thistle</name>
    <dbReference type="NCBI Taxonomy" id="347529"/>
    <lineage>
        <taxon>Eukaryota</taxon>
        <taxon>Viridiplantae</taxon>
        <taxon>Streptophyta</taxon>
        <taxon>Embryophyta</taxon>
        <taxon>Tracheophyta</taxon>
        <taxon>Spermatophyta</taxon>
        <taxon>Magnoliopsida</taxon>
        <taxon>eudicotyledons</taxon>
        <taxon>Gunneridae</taxon>
        <taxon>Pentapetalae</taxon>
        <taxon>asterids</taxon>
        <taxon>campanulids</taxon>
        <taxon>Asterales</taxon>
        <taxon>Asteraceae</taxon>
        <taxon>Carduoideae</taxon>
        <taxon>Cardueae</taxon>
        <taxon>Centaureinae</taxon>
        <taxon>Centaurea</taxon>
    </lineage>
</organism>
<keyword evidence="3" id="KW-1185">Reference proteome</keyword>
<name>A0AA38WQ52_9ASTR</name>
<proteinExistence type="predicted"/>
<sequence>MLPAAFHFPAEEQPPAVDASPTEEVAAMPACFPAEEQPPVEDASPEETKPAAFFFDLGFFFGEIAGETMDGELLTLTNDGHVSGFMEFAWNSRKPPTLFVYVDYSMCNECDGGGTSNTTTQEAMYNLKGANESQMQQSNINPSYSQDHTYGLNDYYPKFVPEMQQQQEGQEQPDDEEEDHTTFRGCADDEAHVWLSLMTTKKRMRKASLCEKA</sequence>
<reference evidence="2" key="1">
    <citation type="submission" date="2023-03" db="EMBL/GenBank/DDBJ databases">
        <title>Chromosome-scale reference genome and RAD-based genetic map of yellow starthistle (Centaurea solstitialis) reveal putative structural variation and QTLs associated with invader traits.</title>
        <authorList>
            <person name="Reatini B."/>
            <person name="Cang F.A."/>
            <person name="Jiang Q."/>
            <person name="Mckibben M.T.W."/>
            <person name="Barker M.S."/>
            <person name="Rieseberg L.H."/>
            <person name="Dlugosch K.M."/>
        </authorList>
    </citation>
    <scope>NUCLEOTIDE SEQUENCE</scope>
    <source>
        <strain evidence="2">CAN-66</strain>
        <tissue evidence="2">Leaf</tissue>
    </source>
</reference>
<evidence type="ECO:0000256" key="1">
    <source>
        <dbReference type="SAM" id="MobiDB-lite"/>
    </source>
</evidence>
<protein>
    <submittedName>
        <fullName evidence="2">Uncharacterized protein</fullName>
    </submittedName>
</protein>
<comment type="caution">
    <text evidence="2">The sequence shown here is derived from an EMBL/GenBank/DDBJ whole genome shotgun (WGS) entry which is preliminary data.</text>
</comment>
<dbReference type="AlphaFoldDB" id="A0AA38WQ52"/>
<dbReference type="Proteomes" id="UP001172457">
    <property type="component" value="Chromosome 3"/>
</dbReference>